<proteinExistence type="predicted"/>
<dbReference type="OrthoDB" id="154333at2"/>
<sequence>MAADSPASGGGCARLPPGMVASGPAGPSGRGPGPAAAAVPLSTAAASANPQQAAVMERHMGTSPRPLAAHVQLLIPASRRPQVRTRVLGRQCQGLPPGAALAATVHDLTTVPGRTLDAVGGGSLATGDIGSATAVGGGYLAPVTGPPLTAGGKPEVLYVGAGFCPYCAALRWPLIVSLSRFGSFSGLTSDRSAVTAGSGQREPYPATPTWTFYGSSYASRYLAFTPVEMSSSVPDRATGGYTPLQSPSALQQATLARYDAGNAIPFIDIGNRYVEISVLIPYGPQDLANKTWSQITAAVRDPSSALGREIDASANYITAAICTLTGNKPVSACTQEIRLLQPRLR</sequence>
<feature type="region of interest" description="Disordered" evidence="1">
    <location>
        <begin position="1"/>
        <end position="38"/>
    </location>
</feature>
<comment type="caution">
    <text evidence="2">The sequence shown here is derived from an EMBL/GenBank/DDBJ whole genome shotgun (WGS) entry which is preliminary data.</text>
</comment>
<name>A0A6P2C5K5_9ACTN</name>
<gene>
    <name evidence="2" type="ORF">EAS64_03870</name>
</gene>
<dbReference type="EMBL" id="RPFW01000001">
    <property type="protein sequence ID" value="TVZ06548.1"/>
    <property type="molecule type" value="Genomic_DNA"/>
</dbReference>
<dbReference type="InterPro" id="IPR009272">
    <property type="entry name" value="DUF929"/>
</dbReference>
<reference evidence="2 3" key="1">
    <citation type="submission" date="2018-11" db="EMBL/GenBank/DDBJ databases">
        <title>Trebonia kvetii gen.nov., sp.nov., a novel acidophilic actinobacterium, and proposal of the new actinobacterial family Treboniaceae fam. nov.</title>
        <authorList>
            <person name="Rapoport D."/>
            <person name="Sagova-Mareckova M."/>
            <person name="Sedlacek I."/>
            <person name="Provaznik J."/>
            <person name="Kralova S."/>
            <person name="Pavlinic D."/>
            <person name="Benes V."/>
            <person name="Kopecky J."/>
        </authorList>
    </citation>
    <scope>NUCLEOTIDE SEQUENCE [LARGE SCALE GENOMIC DNA]</scope>
    <source>
        <strain evidence="2 3">15Tr583</strain>
    </source>
</reference>
<accession>A0A6P2C5K5</accession>
<dbReference type="AlphaFoldDB" id="A0A6P2C5K5"/>
<evidence type="ECO:0000313" key="3">
    <source>
        <dbReference type="Proteomes" id="UP000460272"/>
    </source>
</evidence>
<dbReference type="Pfam" id="PF06053">
    <property type="entry name" value="DUF929"/>
    <property type="match status" value="1"/>
</dbReference>
<evidence type="ECO:0000256" key="1">
    <source>
        <dbReference type="SAM" id="MobiDB-lite"/>
    </source>
</evidence>
<dbReference type="Proteomes" id="UP000460272">
    <property type="component" value="Unassembled WGS sequence"/>
</dbReference>
<evidence type="ECO:0000313" key="2">
    <source>
        <dbReference type="EMBL" id="TVZ06548.1"/>
    </source>
</evidence>
<keyword evidence="3" id="KW-1185">Reference proteome</keyword>
<protein>
    <submittedName>
        <fullName evidence="2">DUF929 domain-containing protein</fullName>
    </submittedName>
</protein>
<organism evidence="2 3">
    <name type="scientific">Trebonia kvetii</name>
    <dbReference type="NCBI Taxonomy" id="2480626"/>
    <lineage>
        <taxon>Bacteria</taxon>
        <taxon>Bacillati</taxon>
        <taxon>Actinomycetota</taxon>
        <taxon>Actinomycetes</taxon>
        <taxon>Streptosporangiales</taxon>
        <taxon>Treboniaceae</taxon>
        <taxon>Trebonia</taxon>
    </lineage>
</organism>